<organism evidence="1 2">
    <name type="scientific">Deinococcus marmoris</name>
    <dbReference type="NCBI Taxonomy" id="249408"/>
    <lineage>
        <taxon>Bacteria</taxon>
        <taxon>Thermotogati</taxon>
        <taxon>Deinococcota</taxon>
        <taxon>Deinococci</taxon>
        <taxon>Deinococcales</taxon>
        <taxon>Deinococcaceae</taxon>
        <taxon>Deinococcus</taxon>
    </lineage>
</organism>
<name>A0A1U7P2X7_9DEIO</name>
<protein>
    <submittedName>
        <fullName evidence="1">Uncharacterized protein</fullName>
    </submittedName>
</protein>
<comment type="caution">
    <text evidence="1">The sequence shown here is derived from an EMBL/GenBank/DDBJ whole genome shotgun (WGS) entry which is preliminary data.</text>
</comment>
<keyword evidence="2" id="KW-1185">Reference proteome</keyword>
<evidence type="ECO:0000313" key="1">
    <source>
        <dbReference type="EMBL" id="OLV19521.1"/>
    </source>
</evidence>
<dbReference type="OrthoDB" id="69309at2"/>
<evidence type="ECO:0000313" key="2">
    <source>
        <dbReference type="Proteomes" id="UP000186607"/>
    </source>
</evidence>
<dbReference type="AlphaFoldDB" id="A0A1U7P2X7"/>
<reference evidence="1 2" key="1">
    <citation type="submission" date="2017-01" db="EMBL/GenBank/DDBJ databases">
        <title>Genome Analysis of Deinococcus marmoris KOPRI26562.</title>
        <authorList>
            <person name="Kim J.H."/>
            <person name="Oh H.-M."/>
        </authorList>
    </citation>
    <scope>NUCLEOTIDE SEQUENCE [LARGE SCALE GENOMIC DNA]</scope>
    <source>
        <strain evidence="1 2">KOPRI26562</strain>
    </source>
</reference>
<gene>
    <name evidence="1" type="ORF">BOO71_0002302</name>
</gene>
<dbReference type="Proteomes" id="UP000186607">
    <property type="component" value="Unassembled WGS sequence"/>
</dbReference>
<dbReference type="EMBL" id="MSTI01000028">
    <property type="protein sequence ID" value="OLV19521.1"/>
    <property type="molecule type" value="Genomic_DNA"/>
</dbReference>
<dbReference type="RefSeq" id="WP_075830664.1">
    <property type="nucleotide sequence ID" value="NZ_MSTI01000028.1"/>
</dbReference>
<sequence length="196" mass="20345">MTIDPRITAILEARKTAGIVITKTLTPASIPATPPARTGGSIGGGFSAQSVGIPAAAPAPTPAPAPVEVPVPDAELAVILTDVISAGEHLVKEVLAAFGDRKLSIMEIADLATQVRNLISLAVGQAAPAIKGTSARDLVILVLPTFIVKYIIPHVPIPAWAPSWLRSKITAGTISGLIKGLEYAYTNWVKPRIGKK</sequence>
<proteinExistence type="predicted"/>
<accession>A0A1U7P2X7</accession>